<dbReference type="Gene3D" id="3.30.160.390">
    <property type="entry name" value="Integrase, DNA-binding domain"/>
    <property type="match status" value="1"/>
</dbReference>
<evidence type="ECO:0000256" key="2">
    <source>
        <dbReference type="ARBA" id="ARBA00022908"/>
    </source>
</evidence>
<dbReference type="GO" id="GO:0015074">
    <property type="term" value="P:DNA integration"/>
    <property type="evidence" value="ECO:0007669"/>
    <property type="project" value="UniProtKB-KW"/>
</dbReference>
<dbReference type="EMBL" id="MDDR01000009">
    <property type="protein sequence ID" value="OIN54014.1"/>
    <property type="molecule type" value="Genomic_DNA"/>
</dbReference>
<name>A0A1S2V5M1_9PSED</name>
<comment type="similarity">
    <text evidence="1">Belongs to the 'phage' integrase family.</text>
</comment>
<dbReference type="Proteomes" id="UP000181661">
    <property type="component" value="Unassembled WGS sequence"/>
</dbReference>
<dbReference type="InterPro" id="IPR038488">
    <property type="entry name" value="Integrase_DNA-bd_sf"/>
</dbReference>
<proteinExistence type="inferred from homology"/>
<evidence type="ECO:0000259" key="3">
    <source>
        <dbReference type="Pfam" id="PF13356"/>
    </source>
</evidence>
<keyword evidence="2" id="KW-0229">DNA integration</keyword>
<evidence type="ECO:0000313" key="5">
    <source>
        <dbReference type="Proteomes" id="UP000181661"/>
    </source>
</evidence>
<sequence length="107" mass="12538">MRHARTTGKNYTLGDFDGLSLWVTKLGGKLWLFRYYWEGSQQRMSFGAYPEISLKQARARRDEARRLSADNISPCEHRKKQRHEVGIAVKQTFEAVYSEWVSLKEGR</sequence>
<evidence type="ECO:0000313" key="4">
    <source>
        <dbReference type="EMBL" id="OIN54014.1"/>
    </source>
</evidence>
<organism evidence="4 5">
    <name type="scientific">Pseudomonas costantinii</name>
    <dbReference type="NCBI Taxonomy" id="168469"/>
    <lineage>
        <taxon>Bacteria</taxon>
        <taxon>Pseudomonadati</taxon>
        <taxon>Pseudomonadota</taxon>
        <taxon>Gammaproteobacteria</taxon>
        <taxon>Pseudomonadales</taxon>
        <taxon>Pseudomonadaceae</taxon>
        <taxon>Pseudomonas</taxon>
    </lineage>
</organism>
<gene>
    <name evidence="4" type="ORF">BFL40_07450</name>
</gene>
<dbReference type="OrthoDB" id="9795573at2"/>
<dbReference type="PANTHER" id="PTHR30629">
    <property type="entry name" value="PROPHAGE INTEGRASE"/>
    <property type="match status" value="1"/>
</dbReference>
<dbReference type="Pfam" id="PF13356">
    <property type="entry name" value="Arm-DNA-bind_3"/>
    <property type="match status" value="1"/>
</dbReference>
<dbReference type="InterPro" id="IPR025166">
    <property type="entry name" value="Integrase_DNA_bind_dom"/>
</dbReference>
<evidence type="ECO:0000256" key="1">
    <source>
        <dbReference type="ARBA" id="ARBA00008857"/>
    </source>
</evidence>
<protein>
    <submittedName>
        <fullName evidence="4">Integrase</fullName>
    </submittedName>
</protein>
<reference evidence="4 5" key="1">
    <citation type="submission" date="2016-08" db="EMBL/GenBank/DDBJ databases">
        <title>Draft genome sequence of Pseudomonas costantinii LMG 22119, type strain isolated from cultivated mushroom (Agaricus bisporus) sporophores.</title>
        <authorList>
            <person name="Tambong J.T."/>
        </authorList>
    </citation>
    <scope>NUCLEOTIDE SEQUENCE [LARGE SCALE GENOMIC DNA]</scope>
    <source>
        <strain evidence="4 5">LMG 22119</strain>
    </source>
</reference>
<dbReference type="RefSeq" id="WP_071483350.1">
    <property type="nucleotide sequence ID" value="NZ_FNTS01000002.1"/>
</dbReference>
<comment type="caution">
    <text evidence="4">The sequence shown here is derived from an EMBL/GenBank/DDBJ whole genome shotgun (WGS) entry which is preliminary data.</text>
</comment>
<dbReference type="PANTHER" id="PTHR30629:SF2">
    <property type="entry name" value="PROPHAGE INTEGRASE INTS-RELATED"/>
    <property type="match status" value="1"/>
</dbReference>
<accession>A0A1S2V5M1</accession>
<feature type="domain" description="Integrase DNA-binding" evidence="3">
    <location>
        <begin position="9"/>
        <end position="81"/>
    </location>
</feature>
<dbReference type="InterPro" id="IPR050808">
    <property type="entry name" value="Phage_Integrase"/>
</dbReference>
<dbReference type="AlphaFoldDB" id="A0A1S2V5M1"/>